<evidence type="ECO:0000313" key="2">
    <source>
        <dbReference type="Proteomes" id="UP000031668"/>
    </source>
</evidence>
<dbReference type="EMBL" id="JWZT01000473">
    <property type="protein sequence ID" value="KII74283.1"/>
    <property type="molecule type" value="Genomic_DNA"/>
</dbReference>
<gene>
    <name evidence="1" type="ORF">RF11_07492</name>
</gene>
<keyword evidence="2" id="KW-1185">Reference proteome</keyword>
<sequence length="99" mass="11772">MSSILVYFNEETYIDSNRSSFYTFLANKLISRNSSINKSHQGDHNRIRYESTYCSNISEGENERDFIIFHNLLSLFVIIYEMKFIFVDINSKIKDFNFS</sequence>
<name>A0A0C2JXR5_THEKT</name>
<dbReference type="Proteomes" id="UP000031668">
    <property type="component" value="Unassembled WGS sequence"/>
</dbReference>
<proteinExistence type="predicted"/>
<protein>
    <submittedName>
        <fullName evidence="1">Uncharacterized protein</fullName>
    </submittedName>
</protein>
<organism evidence="1 2">
    <name type="scientific">Thelohanellus kitauei</name>
    <name type="common">Myxosporean</name>
    <dbReference type="NCBI Taxonomy" id="669202"/>
    <lineage>
        <taxon>Eukaryota</taxon>
        <taxon>Metazoa</taxon>
        <taxon>Cnidaria</taxon>
        <taxon>Myxozoa</taxon>
        <taxon>Myxosporea</taxon>
        <taxon>Bivalvulida</taxon>
        <taxon>Platysporina</taxon>
        <taxon>Myxobolidae</taxon>
        <taxon>Thelohanellus</taxon>
    </lineage>
</organism>
<dbReference type="AlphaFoldDB" id="A0A0C2JXR5"/>
<accession>A0A0C2JXR5</accession>
<comment type="caution">
    <text evidence="1">The sequence shown here is derived from an EMBL/GenBank/DDBJ whole genome shotgun (WGS) entry which is preliminary data.</text>
</comment>
<reference evidence="1 2" key="1">
    <citation type="journal article" date="2014" name="Genome Biol. Evol.">
        <title>The genome of the myxosporean Thelohanellus kitauei shows adaptations to nutrient acquisition within its fish host.</title>
        <authorList>
            <person name="Yang Y."/>
            <person name="Xiong J."/>
            <person name="Zhou Z."/>
            <person name="Huo F."/>
            <person name="Miao W."/>
            <person name="Ran C."/>
            <person name="Liu Y."/>
            <person name="Zhang J."/>
            <person name="Feng J."/>
            <person name="Wang M."/>
            <person name="Wang M."/>
            <person name="Wang L."/>
            <person name="Yao B."/>
        </authorList>
    </citation>
    <scope>NUCLEOTIDE SEQUENCE [LARGE SCALE GENOMIC DNA]</scope>
    <source>
        <strain evidence="1">Wuqing</strain>
    </source>
</reference>
<evidence type="ECO:0000313" key="1">
    <source>
        <dbReference type="EMBL" id="KII74283.1"/>
    </source>
</evidence>